<accession>A0AA46Z0V3</accession>
<gene>
    <name evidence="1" type="ORF">M5598_09155</name>
</gene>
<dbReference type="AlphaFoldDB" id="A0AA46Z0V3"/>
<evidence type="ECO:0000313" key="2">
    <source>
        <dbReference type="Proteomes" id="UP001163036"/>
    </source>
</evidence>
<name>A0AA46Z0V3_VIBPH</name>
<dbReference type="EMBL" id="CP097355">
    <property type="protein sequence ID" value="UYV25241.1"/>
    <property type="molecule type" value="Genomic_DNA"/>
</dbReference>
<dbReference type="RefSeq" id="WP_050482129.1">
    <property type="nucleotide sequence ID" value="NZ_CP097355.1"/>
</dbReference>
<sequence length="194" mass="22475">MKIKKTPVGQNILDGLGDTENSYEMIQDFLPIIGEIVVAFNALEASLDSLLCETFSDRSDQKGLLVLHSMMYSTKVDLFKKFNDDFIRGFGWDIKEYKPLISSLKECGVLRNKVVHANWEYTDEDGYTQVKFKVGNDGLEHELCQFSVESLDTIVEKIYQTRHALSDFDQECSYKISEWNQQIHDRNELRNRSE</sequence>
<evidence type="ECO:0000313" key="1">
    <source>
        <dbReference type="EMBL" id="UYV25241.1"/>
    </source>
</evidence>
<reference evidence="1" key="1">
    <citation type="submission" date="2022-05" db="EMBL/GenBank/DDBJ databases">
        <title>Megaplasmid of Vibrio parahaemolyticus.</title>
        <authorList>
            <person name="Strauch E."/>
            <person name="Borowiak M."/>
        </authorList>
    </citation>
    <scope>NUCLEOTIDE SEQUENCE</scope>
    <source>
        <strain evidence="1">16-VB00198</strain>
    </source>
</reference>
<protein>
    <submittedName>
        <fullName evidence="1">Uncharacterized protein</fullName>
    </submittedName>
</protein>
<organism evidence="1 2">
    <name type="scientific">Vibrio parahaemolyticus</name>
    <dbReference type="NCBI Taxonomy" id="670"/>
    <lineage>
        <taxon>Bacteria</taxon>
        <taxon>Pseudomonadati</taxon>
        <taxon>Pseudomonadota</taxon>
        <taxon>Gammaproteobacteria</taxon>
        <taxon>Vibrionales</taxon>
        <taxon>Vibrionaceae</taxon>
        <taxon>Vibrio</taxon>
    </lineage>
</organism>
<dbReference type="Proteomes" id="UP001163036">
    <property type="component" value="Chromosome 1"/>
</dbReference>
<proteinExistence type="predicted"/>